<organism evidence="3 4">
    <name type="scientific">Pseudo-nitzschia multistriata</name>
    <dbReference type="NCBI Taxonomy" id="183589"/>
    <lineage>
        <taxon>Eukaryota</taxon>
        <taxon>Sar</taxon>
        <taxon>Stramenopiles</taxon>
        <taxon>Ochrophyta</taxon>
        <taxon>Bacillariophyta</taxon>
        <taxon>Bacillariophyceae</taxon>
        <taxon>Bacillariophycidae</taxon>
        <taxon>Bacillariales</taxon>
        <taxon>Bacillariaceae</taxon>
        <taxon>Pseudo-nitzschia</taxon>
    </lineage>
</organism>
<feature type="transmembrane region" description="Helical" evidence="1">
    <location>
        <begin position="219"/>
        <end position="244"/>
    </location>
</feature>
<feature type="transmembrane region" description="Helical" evidence="1">
    <location>
        <begin position="164"/>
        <end position="185"/>
    </location>
</feature>
<sequence length="349" mass="37244">MSSDFIHFITSSALSLTMAGNTGISPFLTLLILGLVEIVKPELLNMGKTIEIILASWWSIAVLGVLTIVEMVGKCIPAVDEIIDSVEVFIVPVISILASMATMGLLPDAGTPQSDAGLGQDINVISILDTEYSGDGYRNLQDQVGKANLAGIEDIPSNELGEGFLTFMKCSLVAFGMLLALLIHFFKMLIRLSSMVCTAGCCQPCITVVEFLIVISGVILAILIPTFAVMACIAFLVAAGYVVVVKCCKTKDGKNHTTTSGVEVEVVGNNPEINDIECQPSACRTSNATIPTHVVLYPAETKVEFVRPVSPTTPTITPKEMIRNSSIGELVVVPLSPIQAKKDFQATTY</sequence>
<proteinExistence type="predicted"/>
<name>A0A448Z390_9STRA</name>
<dbReference type="OrthoDB" id="47653at2759"/>
<keyword evidence="1" id="KW-0472">Membrane</keyword>
<feature type="domain" description="DUF4126" evidence="2">
    <location>
        <begin position="14"/>
        <end position="106"/>
    </location>
</feature>
<dbReference type="AlphaFoldDB" id="A0A448Z390"/>
<evidence type="ECO:0000313" key="3">
    <source>
        <dbReference type="EMBL" id="VEU36523.1"/>
    </source>
</evidence>
<evidence type="ECO:0000313" key="4">
    <source>
        <dbReference type="Proteomes" id="UP000291116"/>
    </source>
</evidence>
<gene>
    <name evidence="3" type="ORF">PSNMU_V1.4_AUG-EV-PASAV3_0033090</name>
</gene>
<evidence type="ECO:0000259" key="2">
    <source>
        <dbReference type="Pfam" id="PF13548"/>
    </source>
</evidence>
<keyword evidence="1" id="KW-0812">Transmembrane</keyword>
<feature type="transmembrane region" description="Helical" evidence="1">
    <location>
        <begin position="12"/>
        <end position="36"/>
    </location>
</feature>
<feature type="transmembrane region" description="Helical" evidence="1">
    <location>
        <begin position="192"/>
        <end position="213"/>
    </location>
</feature>
<feature type="transmembrane region" description="Helical" evidence="1">
    <location>
        <begin position="88"/>
        <end position="106"/>
    </location>
</feature>
<keyword evidence="4" id="KW-1185">Reference proteome</keyword>
<dbReference type="Proteomes" id="UP000291116">
    <property type="component" value="Unassembled WGS sequence"/>
</dbReference>
<reference evidence="3 4" key="1">
    <citation type="submission" date="2019-01" db="EMBL/GenBank/DDBJ databases">
        <authorList>
            <person name="Ferrante I. M."/>
        </authorList>
    </citation>
    <scope>NUCLEOTIDE SEQUENCE [LARGE SCALE GENOMIC DNA]</scope>
    <source>
        <strain evidence="3 4">B856</strain>
    </source>
</reference>
<dbReference type="Pfam" id="PF13548">
    <property type="entry name" value="DUF4126"/>
    <property type="match status" value="2"/>
</dbReference>
<feature type="domain" description="DUF4126" evidence="2">
    <location>
        <begin position="169"/>
        <end position="242"/>
    </location>
</feature>
<keyword evidence="1" id="KW-1133">Transmembrane helix</keyword>
<dbReference type="EMBL" id="CAACVS010000092">
    <property type="protein sequence ID" value="VEU36523.1"/>
    <property type="molecule type" value="Genomic_DNA"/>
</dbReference>
<feature type="transmembrane region" description="Helical" evidence="1">
    <location>
        <begin position="56"/>
        <end position="76"/>
    </location>
</feature>
<protein>
    <recommendedName>
        <fullName evidence="2">DUF4126 domain-containing protein</fullName>
    </recommendedName>
</protein>
<dbReference type="InterPro" id="IPR025196">
    <property type="entry name" value="DUF4126"/>
</dbReference>
<evidence type="ECO:0000256" key="1">
    <source>
        <dbReference type="SAM" id="Phobius"/>
    </source>
</evidence>
<accession>A0A448Z390</accession>